<proteinExistence type="predicted"/>
<evidence type="ECO:0000256" key="1">
    <source>
        <dbReference type="SAM" id="MobiDB-lite"/>
    </source>
</evidence>
<feature type="compositionally biased region" description="Basic residues" evidence="1">
    <location>
        <begin position="104"/>
        <end position="114"/>
    </location>
</feature>
<protein>
    <submittedName>
        <fullName evidence="2">Uncharacterized protein</fullName>
    </submittedName>
</protein>
<dbReference type="AlphaFoldDB" id="A0A7C9DG29"/>
<reference evidence="2" key="1">
    <citation type="journal article" date="2013" name="J. Plant Res.">
        <title>Effect of fungi and light on seed germination of three Opuntia species from semiarid lands of central Mexico.</title>
        <authorList>
            <person name="Delgado-Sanchez P."/>
            <person name="Jimenez-Bremont J.F."/>
            <person name="Guerrero-Gonzalez Mde L."/>
            <person name="Flores J."/>
        </authorList>
    </citation>
    <scope>NUCLEOTIDE SEQUENCE</scope>
    <source>
        <tissue evidence="2">Cladode</tissue>
    </source>
</reference>
<accession>A0A7C9DG29</accession>
<dbReference type="EMBL" id="GISG01107565">
    <property type="protein sequence ID" value="MBA4637984.1"/>
    <property type="molecule type" value="Transcribed_RNA"/>
</dbReference>
<reference evidence="2" key="2">
    <citation type="submission" date="2020-07" db="EMBL/GenBank/DDBJ databases">
        <authorList>
            <person name="Vera ALvarez R."/>
            <person name="Arias-Moreno D.M."/>
            <person name="Jimenez-Jacinto V."/>
            <person name="Jimenez-Bremont J.F."/>
            <person name="Swaminathan K."/>
            <person name="Moose S.P."/>
            <person name="Guerrero-Gonzalez M.L."/>
            <person name="Marino-Ramirez L."/>
            <person name="Landsman D."/>
            <person name="Rodriguez-Kessler M."/>
            <person name="Delgado-Sanchez P."/>
        </authorList>
    </citation>
    <scope>NUCLEOTIDE SEQUENCE</scope>
    <source>
        <tissue evidence="2">Cladode</tissue>
    </source>
</reference>
<name>A0A7C9DG29_OPUST</name>
<dbReference type="EMBL" id="GISG01107563">
    <property type="protein sequence ID" value="MBA4637982.1"/>
    <property type="molecule type" value="Transcribed_RNA"/>
</dbReference>
<evidence type="ECO:0000313" key="2">
    <source>
        <dbReference type="EMBL" id="MBA4637984.1"/>
    </source>
</evidence>
<organism evidence="2">
    <name type="scientific">Opuntia streptacantha</name>
    <name type="common">Prickly pear cactus</name>
    <name type="synonym">Opuntia cardona</name>
    <dbReference type="NCBI Taxonomy" id="393608"/>
    <lineage>
        <taxon>Eukaryota</taxon>
        <taxon>Viridiplantae</taxon>
        <taxon>Streptophyta</taxon>
        <taxon>Embryophyta</taxon>
        <taxon>Tracheophyta</taxon>
        <taxon>Spermatophyta</taxon>
        <taxon>Magnoliopsida</taxon>
        <taxon>eudicotyledons</taxon>
        <taxon>Gunneridae</taxon>
        <taxon>Pentapetalae</taxon>
        <taxon>Caryophyllales</taxon>
        <taxon>Cactineae</taxon>
        <taxon>Cactaceae</taxon>
        <taxon>Opuntioideae</taxon>
        <taxon>Opuntia</taxon>
    </lineage>
</organism>
<feature type="region of interest" description="Disordered" evidence="1">
    <location>
        <begin position="104"/>
        <end position="126"/>
    </location>
</feature>
<sequence>MRMVWMCCIGGGLKGVKGRAALSIRRWLGGSAMGGGILRHRPPNYILRTIKQPGCLILMRQPLRQCRQQPRHHLHRHHQVLPRKDLHHLHLRQSQPRRVLHHLHHRRNHHKHERAHQVGVLEKHLP</sequence>